<organism evidence="1 2">
    <name type="scientific">Metschnikowia bicuspidata</name>
    <dbReference type="NCBI Taxonomy" id="27322"/>
    <lineage>
        <taxon>Eukaryota</taxon>
        <taxon>Fungi</taxon>
        <taxon>Dikarya</taxon>
        <taxon>Ascomycota</taxon>
        <taxon>Saccharomycotina</taxon>
        <taxon>Pichiomycetes</taxon>
        <taxon>Metschnikowiaceae</taxon>
        <taxon>Metschnikowia</taxon>
    </lineage>
</organism>
<dbReference type="AlphaFoldDB" id="A0A4P9Z902"/>
<evidence type="ECO:0000313" key="2">
    <source>
        <dbReference type="Proteomes" id="UP000268321"/>
    </source>
</evidence>
<accession>A0A4P9Z902</accession>
<evidence type="ECO:0000313" key="1">
    <source>
        <dbReference type="EMBL" id="RKP29195.1"/>
    </source>
</evidence>
<dbReference type="Proteomes" id="UP000268321">
    <property type="component" value="Unassembled WGS sequence"/>
</dbReference>
<reference evidence="2" key="1">
    <citation type="journal article" date="2018" name="Nat. Microbiol.">
        <title>Leveraging single-cell genomics to expand the fungal tree of life.</title>
        <authorList>
            <person name="Ahrendt S.R."/>
            <person name="Quandt C.A."/>
            <person name="Ciobanu D."/>
            <person name="Clum A."/>
            <person name="Salamov A."/>
            <person name="Andreopoulos B."/>
            <person name="Cheng J.F."/>
            <person name="Woyke T."/>
            <person name="Pelin A."/>
            <person name="Henrissat B."/>
            <person name="Reynolds N.K."/>
            <person name="Benny G.L."/>
            <person name="Smith M.E."/>
            <person name="James T.Y."/>
            <person name="Grigoriev I.V."/>
        </authorList>
    </citation>
    <scope>NUCLEOTIDE SEQUENCE [LARGE SCALE GENOMIC DNA]</scope>
    <source>
        <strain evidence="2">Baker2002</strain>
    </source>
</reference>
<protein>
    <recommendedName>
        <fullName evidence="3">Transcription factor domain-containing protein</fullName>
    </recommendedName>
</protein>
<dbReference type="OrthoDB" id="5229455at2759"/>
<dbReference type="EMBL" id="ML004502">
    <property type="protein sequence ID" value="RKP29195.1"/>
    <property type="molecule type" value="Genomic_DNA"/>
</dbReference>
<gene>
    <name evidence="1" type="ORF">METBISCDRAFT_28431</name>
</gene>
<keyword evidence="2" id="KW-1185">Reference proteome</keyword>
<evidence type="ECO:0008006" key="3">
    <source>
        <dbReference type="Google" id="ProtNLM"/>
    </source>
</evidence>
<dbReference type="InterPro" id="IPR021858">
    <property type="entry name" value="Fun_TF"/>
</dbReference>
<proteinExistence type="predicted"/>
<dbReference type="PROSITE" id="PS51257">
    <property type="entry name" value="PROKAR_LIPOPROTEIN"/>
    <property type="match status" value="1"/>
</dbReference>
<dbReference type="Pfam" id="PF11951">
    <property type="entry name" value="Fungal_trans_2"/>
    <property type="match status" value="1"/>
</dbReference>
<name>A0A4P9Z902_9ASCO</name>
<sequence length="306" mass="34455">MRQSTHNPFKVLLPKMAMDSPGVLTAILSCILLLQQLEDTSEATSVGTLAIIMLLRSYEEVYSEDFDKHRTHTYDAGQIVLTTCLQCAGHEAGSCPASDASASCLPEKSNIAYFLMRWYTYVNVIGALPSTKCREQYLRAYRSHGNHSAVDWWAGDIDLATHPQREIDYLLGFYMRMFPHLVDLAFLLDEAEAYLRNPGIDRFCLPQHIVVVALELKERLIRDNEAAEARRLLLDNTLRCTNKLFLCMGLLKLYQCVLLVPRGLPLVQGLVTQMAHILRDFIEPGSPVEICTICCNFCCGCDVEDA</sequence>